<reference evidence="1" key="1">
    <citation type="submission" date="2023-02" db="EMBL/GenBank/DDBJ databases">
        <title>Genome of toxic invasive species Heracleum sosnowskyi carries increased number of genes despite the absence of recent whole-genome duplications.</title>
        <authorList>
            <person name="Schelkunov M."/>
            <person name="Shtratnikova V."/>
            <person name="Makarenko M."/>
            <person name="Klepikova A."/>
            <person name="Omelchenko D."/>
            <person name="Novikova G."/>
            <person name="Obukhova E."/>
            <person name="Bogdanov V."/>
            <person name="Penin A."/>
            <person name="Logacheva M."/>
        </authorList>
    </citation>
    <scope>NUCLEOTIDE SEQUENCE</scope>
    <source>
        <strain evidence="1">Hsosn_3</strain>
        <tissue evidence="1">Leaf</tissue>
    </source>
</reference>
<organism evidence="1 2">
    <name type="scientific">Heracleum sosnowskyi</name>
    <dbReference type="NCBI Taxonomy" id="360622"/>
    <lineage>
        <taxon>Eukaryota</taxon>
        <taxon>Viridiplantae</taxon>
        <taxon>Streptophyta</taxon>
        <taxon>Embryophyta</taxon>
        <taxon>Tracheophyta</taxon>
        <taxon>Spermatophyta</taxon>
        <taxon>Magnoliopsida</taxon>
        <taxon>eudicotyledons</taxon>
        <taxon>Gunneridae</taxon>
        <taxon>Pentapetalae</taxon>
        <taxon>asterids</taxon>
        <taxon>campanulids</taxon>
        <taxon>Apiales</taxon>
        <taxon>Apiaceae</taxon>
        <taxon>Apioideae</taxon>
        <taxon>apioid superclade</taxon>
        <taxon>Tordylieae</taxon>
        <taxon>Tordyliinae</taxon>
        <taxon>Heracleum</taxon>
    </lineage>
</organism>
<evidence type="ECO:0000313" key="2">
    <source>
        <dbReference type="Proteomes" id="UP001237642"/>
    </source>
</evidence>
<sequence>MNFASNNLIPLLPSKLFKFKTLIVAVLEEEVEEDHFVVEDKEEEMCQVKIQAHSKEEEEELVEVTMEEEENTINRYFLLLLLSSFTPLEYAVERLSCDTNLIPWSPRKSLFKLIITLCLPQVKEALETIHLLAGVSTGSTVINDTIFSAVKRGQVVSVAVLLLLARDRVMKSFYRWPTVSNGDCLLFPEAIMSELATLINQESALMGSKEHAKILQLCREKKELMIYFLRMIEIFNRAGPALKSYLKERTSDVTNEQVSYHVAEVLEGAGFILSTDDRDISDLTSLDSSPKPDLVPLEATLKQQGYGYILTYQP</sequence>
<name>A0AAD8HIN6_9APIA</name>
<comment type="caution">
    <text evidence="1">The sequence shown here is derived from an EMBL/GenBank/DDBJ whole genome shotgun (WGS) entry which is preliminary data.</text>
</comment>
<evidence type="ECO:0000313" key="1">
    <source>
        <dbReference type="EMBL" id="KAK1366989.1"/>
    </source>
</evidence>
<protein>
    <submittedName>
        <fullName evidence="1">Uncharacterized protein</fullName>
    </submittedName>
</protein>
<dbReference type="EMBL" id="JAUIZM010000009">
    <property type="protein sequence ID" value="KAK1366989.1"/>
    <property type="molecule type" value="Genomic_DNA"/>
</dbReference>
<proteinExistence type="predicted"/>
<accession>A0AAD8HIN6</accession>
<reference evidence="1" key="2">
    <citation type="submission" date="2023-05" db="EMBL/GenBank/DDBJ databases">
        <authorList>
            <person name="Schelkunov M.I."/>
        </authorList>
    </citation>
    <scope>NUCLEOTIDE SEQUENCE</scope>
    <source>
        <strain evidence="1">Hsosn_3</strain>
        <tissue evidence="1">Leaf</tissue>
    </source>
</reference>
<gene>
    <name evidence="1" type="ORF">POM88_042550</name>
</gene>
<dbReference type="Proteomes" id="UP001237642">
    <property type="component" value="Unassembled WGS sequence"/>
</dbReference>
<keyword evidence="2" id="KW-1185">Reference proteome</keyword>
<dbReference type="AlphaFoldDB" id="A0AAD8HIN6"/>